<dbReference type="SUPFAM" id="SSF90209">
    <property type="entry name" value="Ran binding protein zinc finger-like"/>
    <property type="match status" value="1"/>
</dbReference>
<dbReference type="PROSITE" id="PS50199">
    <property type="entry name" value="ZF_RANBP2_2"/>
    <property type="match status" value="1"/>
</dbReference>
<dbReference type="PROSITE" id="PS01358">
    <property type="entry name" value="ZF_RANBP2_1"/>
    <property type="match status" value="1"/>
</dbReference>
<keyword evidence="4" id="KW-0812">Transmembrane</keyword>
<evidence type="ECO:0000256" key="2">
    <source>
        <dbReference type="ARBA" id="ARBA00022771"/>
    </source>
</evidence>
<evidence type="ECO:0000259" key="5">
    <source>
        <dbReference type="PROSITE" id="PS50199"/>
    </source>
</evidence>
<dbReference type="RefSeq" id="WP_167090922.1">
    <property type="nucleotide sequence ID" value="NZ_WHJG01000035.1"/>
</dbReference>
<protein>
    <recommendedName>
        <fullName evidence="5">RanBP2-type domain-containing protein</fullName>
    </recommendedName>
</protein>
<gene>
    <name evidence="6" type="ORF">F2P44_25585</name>
</gene>
<feature type="domain" description="RanBP2-type" evidence="5">
    <location>
        <begin position="2"/>
        <end position="31"/>
    </location>
</feature>
<keyword evidence="4" id="KW-0472">Membrane</keyword>
<feature type="transmembrane region" description="Helical" evidence="4">
    <location>
        <begin position="95"/>
        <end position="114"/>
    </location>
</feature>
<keyword evidence="3" id="KW-0862">Zinc</keyword>
<evidence type="ECO:0000256" key="1">
    <source>
        <dbReference type="ARBA" id="ARBA00022723"/>
    </source>
</evidence>
<proteinExistence type="predicted"/>
<dbReference type="InterPro" id="IPR001876">
    <property type="entry name" value="Znf_RanBP2"/>
</dbReference>
<dbReference type="EMBL" id="WHJG01000035">
    <property type="protein sequence ID" value="NHZ82625.1"/>
    <property type="molecule type" value="Genomic_DNA"/>
</dbReference>
<keyword evidence="4" id="KW-1133">Transmembrane helix</keyword>
<evidence type="ECO:0000313" key="7">
    <source>
        <dbReference type="Proteomes" id="UP000621455"/>
    </source>
</evidence>
<dbReference type="InterPro" id="IPR036443">
    <property type="entry name" value="Znf_RanBP2_sf"/>
</dbReference>
<keyword evidence="2" id="KW-0863">Zinc-finger</keyword>
<sequence>MQAYEWQCHVCKRSNSAVRDTCTACGFPAAARGEDILLKRALRADATETPPVLAGATLPEPLVDLPLWRKVLGGSGMLVGAAGGLWAKFSWTMQFMEIAFLMMAGGALLAYLCIPRKTAPSPPP</sequence>
<keyword evidence="1" id="KW-0479">Metal-binding</keyword>
<organism evidence="6 7">
    <name type="scientific">Massilia frigida</name>
    <dbReference type="NCBI Taxonomy" id="2609281"/>
    <lineage>
        <taxon>Bacteria</taxon>
        <taxon>Pseudomonadati</taxon>
        <taxon>Pseudomonadota</taxon>
        <taxon>Betaproteobacteria</taxon>
        <taxon>Burkholderiales</taxon>
        <taxon>Oxalobacteraceae</taxon>
        <taxon>Telluria group</taxon>
        <taxon>Massilia</taxon>
    </lineage>
</organism>
<reference evidence="6 7" key="1">
    <citation type="submission" date="2019-10" db="EMBL/GenBank/DDBJ databases">
        <title>Taxonomy of Antarctic Massilia spp.: description of Massilia rubra sp. nov., Massilia aquatica sp. nov., Massilia mucilaginosa sp. nov., Massilia frigida sp. nov. isolated from streams, lakes and regoliths.</title>
        <authorList>
            <person name="Holochova P."/>
            <person name="Sedlacek I."/>
            <person name="Kralova S."/>
            <person name="Maslanova I."/>
            <person name="Busse H.-J."/>
            <person name="Stankova E."/>
            <person name="Vrbovska V."/>
            <person name="Kovarovic V."/>
            <person name="Bartak M."/>
            <person name="Svec P."/>
            <person name="Pantucek R."/>
        </authorList>
    </citation>
    <scope>NUCLEOTIDE SEQUENCE [LARGE SCALE GENOMIC DNA]</scope>
    <source>
        <strain evidence="6 7">CCM 8695</strain>
    </source>
</reference>
<accession>A0ABX0NIZ7</accession>
<dbReference type="Proteomes" id="UP000621455">
    <property type="component" value="Unassembled WGS sequence"/>
</dbReference>
<evidence type="ECO:0000313" key="6">
    <source>
        <dbReference type="EMBL" id="NHZ82625.1"/>
    </source>
</evidence>
<keyword evidence="7" id="KW-1185">Reference proteome</keyword>
<evidence type="ECO:0000256" key="4">
    <source>
        <dbReference type="SAM" id="Phobius"/>
    </source>
</evidence>
<name>A0ABX0NIZ7_9BURK</name>
<comment type="caution">
    <text evidence="6">The sequence shown here is derived from an EMBL/GenBank/DDBJ whole genome shotgun (WGS) entry which is preliminary data.</text>
</comment>
<evidence type="ECO:0000256" key="3">
    <source>
        <dbReference type="ARBA" id="ARBA00022833"/>
    </source>
</evidence>